<sequence length="177" mass="20131">MLMGNVSLYEPTEERILSWFEQTDTPFDPLQSMGCLLYRCVRCPKCGIANDVPLLNEDGTGYLQRDFRFTCVCALVITKVALASDKFAADVVSHHLPSKMEPDKALAGTLHTRDHPRVWKNAINVMNRLIVHTDDNSEDTTHLLVKPHQDEPRLFHHEPARSIGGYKGIYRRPAVLY</sequence>
<organism evidence="1 2">
    <name type="scientific">Daedalea quercina L-15889</name>
    <dbReference type="NCBI Taxonomy" id="1314783"/>
    <lineage>
        <taxon>Eukaryota</taxon>
        <taxon>Fungi</taxon>
        <taxon>Dikarya</taxon>
        <taxon>Basidiomycota</taxon>
        <taxon>Agaricomycotina</taxon>
        <taxon>Agaricomycetes</taxon>
        <taxon>Polyporales</taxon>
        <taxon>Fomitopsis</taxon>
    </lineage>
</organism>
<dbReference type="STRING" id="1314783.A0A165QEA5"/>
<name>A0A165QEA5_9APHY</name>
<gene>
    <name evidence="1" type="ORF">DAEQUDRAFT_274786</name>
</gene>
<protein>
    <submittedName>
        <fullName evidence="1">Uncharacterized protein</fullName>
    </submittedName>
</protein>
<reference evidence="1 2" key="1">
    <citation type="journal article" date="2016" name="Mol. Biol. Evol.">
        <title>Comparative Genomics of Early-Diverging Mushroom-Forming Fungi Provides Insights into the Origins of Lignocellulose Decay Capabilities.</title>
        <authorList>
            <person name="Nagy L.G."/>
            <person name="Riley R."/>
            <person name="Tritt A."/>
            <person name="Adam C."/>
            <person name="Daum C."/>
            <person name="Floudas D."/>
            <person name="Sun H."/>
            <person name="Yadav J.S."/>
            <person name="Pangilinan J."/>
            <person name="Larsson K.H."/>
            <person name="Matsuura K."/>
            <person name="Barry K."/>
            <person name="Labutti K."/>
            <person name="Kuo R."/>
            <person name="Ohm R.A."/>
            <person name="Bhattacharya S.S."/>
            <person name="Shirouzu T."/>
            <person name="Yoshinaga Y."/>
            <person name="Martin F.M."/>
            <person name="Grigoriev I.V."/>
            <person name="Hibbett D.S."/>
        </authorList>
    </citation>
    <scope>NUCLEOTIDE SEQUENCE [LARGE SCALE GENOMIC DNA]</scope>
    <source>
        <strain evidence="1 2">L-15889</strain>
    </source>
</reference>
<proteinExistence type="predicted"/>
<dbReference type="AlphaFoldDB" id="A0A165QEA5"/>
<dbReference type="OrthoDB" id="2684236at2759"/>
<evidence type="ECO:0000313" key="2">
    <source>
        <dbReference type="Proteomes" id="UP000076727"/>
    </source>
</evidence>
<dbReference type="Proteomes" id="UP000076727">
    <property type="component" value="Unassembled WGS sequence"/>
</dbReference>
<keyword evidence="2" id="KW-1185">Reference proteome</keyword>
<accession>A0A165QEA5</accession>
<dbReference type="EMBL" id="KV429059">
    <property type="protein sequence ID" value="KZT69343.1"/>
    <property type="molecule type" value="Genomic_DNA"/>
</dbReference>
<evidence type="ECO:0000313" key="1">
    <source>
        <dbReference type="EMBL" id="KZT69343.1"/>
    </source>
</evidence>